<evidence type="ECO:0000256" key="3">
    <source>
        <dbReference type="ARBA" id="ARBA00008218"/>
    </source>
</evidence>
<evidence type="ECO:0000256" key="5">
    <source>
        <dbReference type="ARBA" id="ARBA00022664"/>
    </source>
</evidence>
<dbReference type="GO" id="GO:0071011">
    <property type="term" value="C:precatalytic spliceosome"/>
    <property type="evidence" value="ECO:0007669"/>
    <property type="project" value="TreeGrafter"/>
</dbReference>
<evidence type="ECO:0000256" key="4">
    <source>
        <dbReference type="ARBA" id="ARBA00011825"/>
    </source>
</evidence>
<gene>
    <name evidence="10" type="ORF">KFE25_008932</name>
</gene>
<dbReference type="EMBL" id="JAGTXO010000001">
    <property type="protein sequence ID" value="KAG8470511.1"/>
    <property type="molecule type" value="Genomic_DNA"/>
</dbReference>
<feature type="compositionally biased region" description="Acidic residues" evidence="8">
    <location>
        <begin position="52"/>
        <end position="63"/>
    </location>
</feature>
<evidence type="ECO:0000256" key="2">
    <source>
        <dbReference type="ARBA" id="ARBA00004123"/>
    </source>
</evidence>
<protein>
    <recommendedName>
        <fullName evidence="9">U4/U6.U5 small nuclear ribonucleoprotein 27kDa protein domain-containing protein</fullName>
    </recommendedName>
</protein>
<evidence type="ECO:0000259" key="9">
    <source>
        <dbReference type="Pfam" id="PF08648"/>
    </source>
</evidence>
<comment type="function">
    <text evidence="1">May play a role in mRNA splicing.</text>
</comment>
<organism evidence="10 11">
    <name type="scientific">Diacronema lutheri</name>
    <name type="common">Unicellular marine alga</name>
    <name type="synonym">Monochrysis lutheri</name>
    <dbReference type="NCBI Taxonomy" id="2081491"/>
    <lineage>
        <taxon>Eukaryota</taxon>
        <taxon>Haptista</taxon>
        <taxon>Haptophyta</taxon>
        <taxon>Pavlovophyceae</taxon>
        <taxon>Pavlovales</taxon>
        <taxon>Pavlovaceae</taxon>
        <taxon>Diacronema</taxon>
    </lineage>
</organism>
<evidence type="ECO:0000256" key="6">
    <source>
        <dbReference type="ARBA" id="ARBA00023187"/>
    </source>
</evidence>
<evidence type="ECO:0000313" key="11">
    <source>
        <dbReference type="Proteomes" id="UP000751190"/>
    </source>
</evidence>
<proteinExistence type="inferred from homology"/>
<dbReference type="AlphaFoldDB" id="A0A8J6CGV3"/>
<feature type="compositionally biased region" description="Basic and acidic residues" evidence="8">
    <location>
        <begin position="1"/>
        <end position="19"/>
    </location>
</feature>
<dbReference type="GO" id="GO:0006397">
    <property type="term" value="P:mRNA processing"/>
    <property type="evidence" value="ECO:0007669"/>
    <property type="project" value="UniProtKB-KW"/>
</dbReference>
<sequence length="124" mass="13458">MPHRALEPHRGADGDRDVPLRAPPPPPPPRPPPPPPPRQGEGEPPHAANAAMDDEEEEGAVDADEEQLAMMRAMGIPVGFDSTKGKHVEDARCHTSAVAKKNKREARQFMNRLKGGLIRGDTVK</sequence>
<dbReference type="Proteomes" id="UP000751190">
    <property type="component" value="Unassembled WGS sequence"/>
</dbReference>
<comment type="caution">
    <text evidence="10">The sequence shown here is derived from an EMBL/GenBank/DDBJ whole genome shotgun (WGS) entry which is preliminary data.</text>
</comment>
<keyword evidence="7" id="KW-0539">Nucleus</keyword>
<comment type="similarity">
    <text evidence="3">Belongs to the SNUT3 family.</text>
</comment>
<name>A0A8J6CGV3_DIALT</name>
<feature type="compositionally biased region" description="Pro residues" evidence="8">
    <location>
        <begin position="21"/>
        <end position="38"/>
    </location>
</feature>
<feature type="region of interest" description="Disordered" evidence="8">
    <location>
        <begin position="1"/>
        <end position="63"/>
    </location>
</feature>
<keyword evidence="11" id="KW-1185">Reference proteome</keyword>
<dbReference type="GO" id="GO:0008380">
    <property type="term" value="P:RNA splicing"/>
    <property type="evidence" value="ECO:0007669"/>
    <property type="project" value="UniProtKB-KW"/>
</dbReference>
<evidence type="ECO:0000256" key="8">
    <source>
        <dbReference type="SAM" id="MobiDB-lite"/>
    </source>
</evidence>
<dbReference type="PANTHER" id="PTHR31077">
    <property type="entry name" value="U4/U6.U5 SMALL NUCLEAR RIBONUCLEOPROTEIN 27 KDA PROTEIN"/>
    <property type="match status" value="1"/>
</dbReference>
<reference evidence="10" key="1">
    <citation type="submission" date="2021-05" db="EMBL/GenBank/DDBJ databases">
        <title>The genome of the haptophyte Pavlova lutheri (Diacronema luteri, Pavlovales) - a model for lipid biosynthesis in eukaryotic algae.</title>
        <authorList>
            <person name="Hulatt C.J."/>
            <person name="Posewitz M.C."/>
        </authorList>
    </citation>
    <scope>NUCLEOTIDE SEQUENCE</scope>
    <source>
        <strain evidence="10">NIVA-4/92</strain>
    </source>
</reference>
<evidence type="ECO:0000313" key="10">
    <source>
        <dbReference type="EMBL" id="KAG8470511.1"/>
    </source>
</evidence>
<keyword evidence="6" id="KW-0508">mRNA splicing</keyword>
<dbReference type="PANTHER" id="PTHR31077:SF1">
    <property type="entry name" value="U4_U6.U5 SMALL NUCLEAR RIBONUCLEOPROTEIN 27 KDA PROTEIN"/>
    <property type="match status" value="1"/>
</dbReference>
<dbReference type="InterPro" id="IPR013957">
    <property type="entry name" value="SNRNP27"/>
</dbReference>
<comment type="subunit">
    <text evidence="4">Part of a tri-snRNP complex.</text>
</comment>
<evidence type="ECO:0000256" key="1">
    <source>
        <dbReference type="ARBA" id="ARBA00003632"/>
    </source>
</evidence>
<keyword evidence="5" id="KW-0507">mRNA processing</keyword>
<comment type="subcellular location">
    <subcellularLocation>
        <location evidence="2">Nucleus</location>
    </subcellularLocation>
</comment>
<accession>A0A8J6CGV3</accession>
<dbReference type="Pfam" id="PF08648">
    <property type="entry name" value="SNRNP27"/>
    <property type="match status" value="1"/>
</dbReference>
<dbReference type="OrthoDB" id="21368at2759"/>
<feature type="domain" description="U4/U6.U5 small nuclear ribonucleoprotein 27kDa protein" evidence="9">
    <location>
        <begin position="66"/>
        <end position="115"/>
    </location>
</feature>
<evidence type="ECO:0000256" key="7">
    <source>
        <dbReference type="ARBA" id="ARBA00023242"/>
    </source>
</evidence>